<comment type="caution">
    <text evidence="2">The sequence shown here is derived from an EMBL/GenBank/DDBJ whole genome shotgun (WGS) entry which is preliminary data.</text>
</comment>
<dbReference type="GeneID" id="74304490"/>
<dbReference type="RefSeq" id="WP_003886691.1">
    <property type="nucleotide sequence ID" value="NZ_ANBO01000011.1"/>
</dbReference>
<dbReference type="AlphaFoldDB" id="A0A5N5V4T7"/>
<keyword evidence="3" id="KW-1185">Reference proteome</keyword>
<proteinExistence type="predicted"/>
<dbReference type="EMBL" id="ANBP01000014">
    <property type="protein sequence ID" value="KAB7756047.1"/>
    <property type="molecule type" value="Genomic_DNA"/>
</dbReference>
<keyword evidence="1" id="KW-0812">Transmembrane</keyword>
<evidence type="ECO:0000256" key="1">
    <source>
        <dbReference type="SAM" id="Phobius"/>
    </source>
</evidence>
<evidence type="ECO:0000313" key="2">
    <source>
        <dbReference type="EMBL" id="KAB7756047.1"/>
    </source>
</evidence>
<sequence length="136" mass="14286">MTALSLPKLNEATDSLLRFAMRADAVLTGLAGIAGLPLARWMAEMSGTTVGFEYAMSAFFIVYGVIVLALAALADLRRAGLAVIIANAVYTVGAVALVLSGVFALTTIGVVAVLATGVYTLAFAELQYQGWRRLTR</sequence>
<keyword evidence="1" id="KW-1133">Transmembrane helix</keyword>
<evidence type="ECO:0000313" key="3">
    <source>
        <dbReference type="Proteomes" id="UP000325690"/>
    </source>
</evidence>
<accession>A0A5N5V4T7</accession>
<feature type="transmembrane region" description="Helical" evidence="1">
    <location>
        <begin position="105"/>
        <end position="126"/>
    </location>
</feature>
<gene>
    <name evidence="2" type="ORF">MPHL21000_12350</name>
</gene>
<keyword evidence="1" id="KW-0472">Membrane</keyword>
<feature type="transmembrane region" description="Helical" evidence="1">
    <location>
        <begin position="81"/>
        <end position="99"/>
    </location>
</feature>
<protein>
    <submittedName>
        <fullName evidence="2">Membrane protein</fullName>
    </submittedName>
</protein>
<organism evidence="2 3">
    <name type="scientific">Mycolicibacterium phlei DSM 43239 = CCUG 21000</name>
    <dbReference type="NCBI Taxonomy" id="1226750"/>
    <lineage>
        <taxon>Bacteria</taxon>
        <taxon>Bacillati</taxon>
        <taxon>Actinomycetota</taxon>
        <taxon>Actinomycetes</taxon>
        <taxon>Mycobacteriales</taxon>
        <taxon>Mycobacteriaceae</taxon>
        <taxon>Mycolicibacterium</taxon>
    </lineage>
</organism>
<name>A0A5N5V4T7_MYCPH</name>
<feature type="transmembrane region" description="Helical" evidence="1">
    <location>
        <begin position="25"/>
        <end position="42"/>
    </location>
</feature>
<dbReference type="Proteomes" id="UP000325690">
    <property type="component" value="Unassembled WGS sequence"/>
</dbReference>
<reference evidence="2 3" key="1">
    <citation type="submission" date="2012-10" db="EMBL/GenBank/DDBJ databases">
        <title>The draft sequence of the Mycobacterium pheli genome.</title>
        <authorList>
            <person name="Pettersson B.M.F."/>
            <person name="Das S."/>
            <person name="Dasgupta S."/>
            <person name="Bhattacharya A."/>
            <person name="Kirsebom L.A."/>
        </authorList>
    </citation>
    <scope>NUCLEOTIDE SEQUENCE [LARGE SCALE GENOMIC DNA]</scope>
    <source>
        <strain evidence="2 3">CCUG 21000</strain>
    </source>
</reference>
<feature type="transmembrane region" description="Helical" evidence="1">
    <location>
        <begin position="54"/>
        <end position="74"/>
    </location>
</feature>